<evidence type="ECO:0000313" key="2">
    <source>
        <dbReference type="Proteomes" id="UP001150581"/>
    </source>
</evidence>
<evidence type="ECO:0000313" key="1">
    <source>
        <dbReference type="EMBL" id="KAJ1895301.1"/>
    </source>
</evidence>
<protein>
    <submittedName>
        <fullName evidence="1">Uncharacterized protein</fullName>
    </submittedName>
</protein>
<organism evidence="1 2">
    <name type="scientific">Kickxella alabastrina</name>
    <dbReference type="NCBI Taxonomy" id="61397"/>
    <lineage>
        <taxon>Eukaryota</taxon>
        <taxon>Fungi</taxon>
        <taxon>Fungi incertae sedis</taxon>
        <taxon>Zoopagomycota</taxon>
        <taxon>Kickxellomycotina</taxon>
        <taxon>Kickxellomycetes</taxon>
        <taxon>Kickxellales</taxon>
        <taxon>Kickxellaceae</taxon>
        <taxon>Kickxella</taxon>
    </lineage>
</organism>
<keyword evidence="2" id="KW-1185">Reference proteome</keyword>
<dbReference type="EMBL" id="JANBPG010000585">
    <property type="protein sequence ID" value="KAJ1895301.1"/>
    <property type="molecule type" value="Genomic_DNA"/>
</dbReference>
<feature type="non-terminal residue" evidence="1">
    <location>
        <position position="1"/>
    </location>
</feature>
<accession>A0ACC1II24</accession>
<dbReference type="Proteomes" id="UP001150581">
    <property type="component" value="Unassembled WGS sequence"/>
</dbReference>
<gene>
    <name evidence="1" type="ORF">LPJ66_004668</name>
</gene>
<sequence length="120" mass="13256">TMRHIMLPPHKGGLTANNLVFRYNAVETDDGLSGEEGTFSLCTFWLAEALSRASKADITLLYKAQVIIDEMIMYGNHVGLFSEEIDKAGKHLGNFPQAFTHIALISAAFNVDRALKQTDN</sequence>
<comment type="caution">
    <text evidence="1">The sequence shown here is derived from an EMBL/GenBank/DDBJ whole genome shotgun (WGS) entry which is preliminary data.</text>
</comment>
<reference evidence="1" key="1">
    <citation type="submission" date="2022-07" db="EMBL/GenBank/DDBJ databases">
        <title>Phylogenomic reconstructions and comparative analyses of Kickxellomycotina fungi.</title>
        <authorList>
            <person name="Reynolds N.K."/>
            <person name="Stajich J.E."/>
            <person name="Barry K."/>
            <person name="Grigoriev I.V."/>
            <person name="Crous P."/>
            <person name="Smith M.E."/>
        </authorList>
    </citation>
    <scope>NUCLEOTIDE SEQUENCE</scope>
    <source>
        <strain evidence="1">Benny 63K</strain>
    </source>
</reference>
<name>A0ACC1II24_9FUNG</name>
<proteinExistence type="predicted"/>